<reference evidence="1 2" key="1">
    <citation type="submission" date="2018-02" db="EMBL/GenBank/DDBJ databases">
        <authorList>
            <person name="Cohen D.B."/>
            <person name="Kent A.D."/>
        </authorList>
    </citation>
    <scope>NUCLEOTIDE SEQUENCE [LARGE SCALE GENOMIC DNA]</scope>
    <source>
        <strain evidence="1 2">ULC007</strain>
    </source>
</reference>
<dbReference type="EMBL" id="PVWG01000078">
    <property type="protein sequence ID" value="PSB14753.1"/>
    <property type="molecule type" value="Genomic_DNA"/>
</dbReference>
<accession>A0A2T1D2N1</accession>
<dbReference type="STRING" id="1920490.GCA_001895925_05358"/>
<dbReference type="RefSeq" id="WP_073074773.1">
    <property type="nucleotide sequence ID" value="NZ_MPPI01000046.1"/>
</dbReference>
<evidence type="ECO:0000313" key="1">
    <source>
        <dbReference type="EMBL" id="PSB14753.1"/>
    </source>
</evidence>
<protein>
    <submittedName>
        <fullName evidence="1">Uncharacterized protein</fullName>
    </submittedName>
</protein>
<organism evidence="1 2">
    <name type="scientific">Phormidesmis priestleyi ULC007</name>
    <dbReference type="NCBI Taxonomy" id="1920490"/>
    <lineage>
        <taxon>Bacteria</taxon>
        <taxon>Bacillati</taxon>
        <taxon>Cyanobacteriota</taxon>
        <taxon>Cyanophyceae</taxon>
        <taxon>Leptolyngbyales</taxon>
        <taxon>Leptolyngbyaceae</taxon>
        <taxon>Phormidesmis</taxon>
    </lineage>
</organism>
<gene>
    <name evidence="1" type="ORF">C7B65_25890</name>
</gene>
<comment type="caution">
    <text evidence="1">The sequence shown here is derived from an EMBL/GenBank/DDBJ whole genome shotgun (WGS) entry which is preliminary data.</text>
</comment>
<reference evidence="1 2" key="2">
    <citation type="submission" date="2018-03" db="EMBL/GenBank/DDBJ databases">
        <title>The ancient ancestry and fast evolution of plastids.</title>
        <authorList>
            <person name="Moore K.R."/>
            <person name="Magnabosco C."/>
            <person name="Momper L."/>
            <person name="Gold D.A."/>
            <person name="Bosak T."/>
            <person name="Fournier G.P."/>
        </authorList>
    </citation>
    <scope>NUCLEOTIDE SEQUENCE [LARGE SCALE GENOMIC DNA]</scope>
    <source>
        <strain evidence="1 2">ULC007</strain>
    </source>
</reference>
<keyword evidence="2" id="KW-1185">Reference proteome</keyword>
<name>A0A2T1D2N1_9CYAN</name>
<sequence length="171" mass="19827">MVGFGKPKQDDDQKLIDRMVRHCWNRNPKALDRLLDSLHVGHPPRESERLSYVLTQGTLDQIQSDLDTLSWFCGYMCDEINTREDGNQPLPITQLAKKLIEAGMQPFEDFVPYPGRRLVIINDEKAKSLPETLQAELEERFELRKTSSEELQQINEAIREELRVTESSNDE</sequence>
<dbReference type="Proteomes" id="UP000238634">
    <property type="component" value="Unassembled WGS sequence"/>
</dbReference>
<dbReference type="AlphaFoldDB" id="A0A2T1D2N1"/>
<dbReference type="OrthoDB" id="511645at2"/>
<evidence type="ECO:0000313" key="2">
    <source>
        <dbReference type="Proteomes" id="UP000238634"/>
    </source>
</evidence>
<proteinExistence type="predicted"/>